<evidence type="ECO:0000256" key="3">
    <source>
        <dbReference type="ARBA" id="ARBA00022448"/>
    </source>
</evidence>
<reference evidence="8 9" key="1">
    <citation type="submission" date="2021-06" db="EMBL/GenBank/DDBJ databases">
        <authorList>
            <person name="Criscuolo A."/>
        </authorList>
    </citation>
    <scope>NUCLEOTIDE SEQUENCE [LARGE SCALE GENOMIC DNA]</scope>
    <source>
        <strain evidence="9">CIP 111802</strain>
    </source>
</reference>
<keyword evidence="5" id="KW-0653">Protein transport</keyword>
<keyword evidence="4" id="KW-1005">Bacterial flagellum biogenesis</keyword>
<dbReference type="Proteomes" id="UP000730618">
    <property type="component" value="Unassembled WGS sequence"/>
</dbReference>
<keyword evidence="6" id="KW-1006">Bacterial flagellum protein export</keyword>
<evidence type="ECO:0000256" key="6">
    <source>
        <dbReference type="ARBA" id="ARBA00023225"/>
    </source>
</evidence>
<evidence type="ECO:0000256" key="4">
    <source>
        <dbReference type="ARBA" id="ARBA00022795"/>
    </source>
</evidence>
<evidence type="ECO:0000313" key="9">
    <source>
        <dbReference type="Proteomes" id="UP000730618"/>
    </source>
</evidence>
<dbReference type="InterPro" id="IPR051472">
    <property type="entry name" value="T3SS_Stator/FliH"/>
</dbReference>
<comment type="function">
    <text evidence="1">Needed for flagellar regrowth and assembly.</text>
</comment>
<dbReference type="PANTHER" id="PTHR34982:SF1">
    <property type="entry name" value="FLAGELLAR ASSEMBLY PROTEIN FLIH"/>
    <property type="match status" value="1"/>
</dbReference>
<comment type="caution">
    <text evidence="8">The sequence shown here is derived from an EMBL/GenBank/DDBJ whole genome shotgun (WGS) entry which is preliminary data.</text>
</comment>
<name>A0ABM8VCB3_9BACL</name>
<evidence type="ECO:0000256" key="1">
    <source>
        <dbReference type="ARBA" id="ARBA00003041"/>
    </source>
</evidence>
<sequence>MILLSNVIKYFQYVTVEDSKIVEPPVSSSAVLFQEQSEEGEPSPGQQELDEIMQMREQILQDAQSFAEEQVRAALDEAAASKQQVQAEIEQWWHDRRLQDEQAALQAKEQGFREGYVEAQVQAERELREQYEGMLQEASQILEQAYILKQQIIQESEPFLIELSCSIAEKIVHRQLTLESEWVIDLIQNVLARRREKGIIALCVSPAHFSYIQDAREELLLHIDSQAELQIIPDASVHDHGCVVRSSYGSIDARIDTQLKEIKNALQQLALRSEEN</sequence>
<keyword evidence="3" id="KW-0813">Transport</keyword>
<dbReference type="EMBL" id="CAJVCE010000002">
    <property type="protein sequence ID" value="CAG7623535.1"/>
    <property type="molecule type" value="Genomic_DNA"/>
</dbReference>
<dbReference type="Pfam" id="PF02108">
    <property type="entry name" value="FliH"/>
    <property type="match status" value="1"/>
</dbReference>
<organism evidence="8 9">
    <name type="scientific">Paenibacillus allorhizosphaerae</name>
    <dbReference type="NCBI Taxonomy" id="2849866"/>
    <lineage>
        <taxon>Bacteria</taxon>
        <taxon>Bacillati</taxon>
        <taxon>Bacillota</taxon>
        <taxon>Bacilli</taxon>
        <taxon>Bacillales</taxon>
        <taxon>Paenibacillaceae</taxon>
        <taxon>Paenibacillus</taxon>
    </lineage>
</organism>
<proteinExistence type="inferred from homology"/>
<gene>
    <name evidence="8" type="ORF">PAECIP111802_00957</name>
</gene>
<feature type="domain" description="Flagellar assembly protein FliH/Type III secretion system HrpE" evidence="7">
    <location>
        <begin position="137"/>
        <end position="262"/>
    </location>
</feature>
<comment type="similarity">
    <text evidence="2">Belongs to the FliH family.</text>
</comment>
<dbReference type="PANTHER" id="PTHR34982">
    <property type="entry name" value="YOP PROTEINS TRANSLOCATION PROTEIN L"/>
    <property type="match status" value="1"/>
</dbReference>
<evidence type="ECO:0000256" key="2">
    <source>
        <dbReference type="ARBA" id="ARBA00006602"/>
    </source>
</evidence>
<dbReference type="InterPro" id="IPR018035">
    <property type="entry name" value="Flagellar_FliH/T3SS_HrpE"/>
</dbReference>
<accession>A0ABM8VCB3</accession>
<evidence type="ECO:0000256" key="5">
    <source>
        <dbReference type="ARBA" id="ARBA00022927"/>
    </source>
</evidence>
<evidence type="ECO:0000259" key="7">
    <source>
        <dbReference type="Pfam" id="PF02108"/>
    </source>
</evidence>
<keyword evidence="9" id="KW-1185">Reference proteome</keyword>
<protein>
    <recommendedName>
        <fullName evidence="7">Flagellar assembly protein FliH/Type III secretion system HrpE domain-containing protein</fullName>
    </recommendedName>
</protein>
<evidence type="ECO:0000313" key="8">
    <source>
        <dbReference type="EMBL" id="CAG7623535.1"/>
    </source>
</evidence>